<keyword evidence="6 7" id="KW-0998">Cell outer membrane</keyword>
<dbReference type="PROSITE" id="PS52016">
    <property type="entry name" value="TONB_DEPENDENT_REC_3"/>
    <property type="match status" value="1"/>
</dbReference>
<dbReference type="SUPFAM" id="SSF56935">
    <property type="entry name" value="Porins"/>
    <property type="match status" value="1"/>
</dbReference>
<keyword evidence="3 7" id="KW-1134">Transmembrane beta strand</keyword>
<dbReference type="RefSeq" id="WP_187067253.1">
    <property type="nucleotide sequence ID" value="NZ_JACRVF010000002.1"/>
</dbReference>
<accession>A0A923SNJ1</accession>
<dbReference type="PANTHER" id="PTHR40980:SF4">
    <property type="entry name" value="TONB-DEPENDENT RECEPTOR-LIKE BETA-BARREL DOMAIN-CONTAINING PROTEIN"/>
    <property type="match status" value="1"/>
</dbReference>
<evidence type="ECO:0000256" key="6">
    <source>
        <dbReference type="ARBA" id="ARBA00023237"/>
    </source>
</evidence>
<dbReference type="Gene3D" id="2.60.40.1120">
    <property type="entry name" value="Carboxypeptidase-like, regulatory domain"/>
    <property type="match status" value="1"/>
</dbReference>
<dbReference type="SUPFAM" id="SSF49464">
    <property type="entry name" value="Carboxypeptidase regulatory domain-like"/>
    <property type="match status" value="1"/>
</dbReference>
<dbReference type="PANTHER" id="PTHR40980">
    <property type="entry name" value="PLUG DOMAIN-CONTAINING PROTEIN"/>
    <property type="match status" value="1"/>
</dbReference>
<keyword evidence="2 7" id="KW-0813">Transport</keyword>
<dbReference type="InterPro" id="IPR041700">
    <property type="entry name" value="OMP_b-brl_3"/>
</dbReference>
<evidence type="ECO:0000256" key="2">
    <source>
        <dbReference type="ARBA" id="ARBA00022448"/>
    </source>
</evidence>
<name>A0A923SNJ1_9BACT</name>
<dbReference type="InterPro" id="IPR012910">
    <property type="entry name" value="Plug_dom"/>
</dbReference>
<dbReference type="GO" id="GO:0009279">
    <property type="term" value="C:cell outer membrane"/>
    <property type="evidence" value="ECO:0007669"/>
    <property type="project" value="UniProtKB-SubCell"/>
</dbReference>
<dbReference type="InterPro" id="IPR037066">
    <property type="entry name" value="Plug_dom_sf"/>
</dbReference>
<keyword evidence="4 7" id="KW-0812">Transmembrane</keyword>
<dbReference type="AlphaFoldDB" id="A0A923SNJ1"/>
<evidence type="ECO:0000259" key="8">
    <source>
        <dbReference type="Pfam" id="PF07715"/>
    </source>
</evidence>
<proteinExistence type="inferred from homology"/>
<comment type="subcellular location">
    <subcellularLocation>
        <location evidence="1 7">Cell outer membrane</location>
        <topology evidence="1 7">Multi-pass membrane protein</topology>
    </subcellularLocation>
</comment>
<dbReference type="Gene3D" id="2.170.130.10">
    <property type="entry name" value="TonB-dependent receptor, plug domain"/>
    <property type="match status" value="1"/>
</dbReference>
<evidence type="ECO:0000256" key="3">
    <source>
        <dbReference type="ARBA" id="ARBA00022452"/>
    </source>
</evidence>
<dbReference type="InterPro" id="IPR039426">
    <property type="entry name" value="TonB-dep_rcpt-like"/>
</dbReference>
<gene>
    <name evidence="10" type="ORF">H8S84_10425</name>
</gene>
<dbReference type="EMBL" id="JACRVF010000002">
    <property type="protein sequence ID" value="MBC5993250.1"/>
    <property type="molecule type" value="Genomic_DNA"/>
</dbReference>
<keyword evidence="11" id="KW-1185">Reference proteome</keyword>
<organism evidence="10 11">
    <name type="scientific">Pontibacter cellulosilyticus</name>
    <dbReference type="NCBI Taxonomy" id="1720253"/>
    <lineage>
        <taxon>Bacteria</taxon>
        <taxon>Pseudomonadati</taxon>
        <taxon>Bacteroidota</taxon>
        <taxon>Cytophagia</taxon>
        <taxon>Cytophagales</taxon>
        <taxon>Hymenobacteraceae</taxon>
        <taxon>Pontibacter</taxon>
    </lineage>
</organism>
<comment type="similarity">
    <text evidence="7">Belongs to the TonB-dependent receptor family.</text>
</comment>
<evidence type="ECO:0000256" key="5">
    <source>
        <dbReference type="ARBA" id="ARBA00023136"/>
    </source>
</evidence>
<dbReference type="InterPro" id="IPR036942">
    <property type="entry name" value="Beta-barrel_TonB_sf"/>
</dbReference>
<dbReference type="Proteomes" id="UP000603640">
    <property type="component" value="Unassembled WGS sequence"/>
</dbReference>
<dbReference type="Pfam" id="PF14905">
    <property type="entry name" value="OMP_b-brl_3"/>
    <property type="match status" value="1"/>
</dbReference>
<feature type="domain" description="TonB-dependent receptor plug" evidence="8">
    <location>
        <begin position="124"/>
        <end position="214"/>
    </location>
</feature>
<evidence type="ECO:0000256" key="1">
    <source>
        <dbReference type="ARBA" id="ARBA00004571"/>
    </source>
</evidence>
<keyword evidence="5 7" id="KW-0472">Membrane</keyword>
<evidence type="ECO:0000256" key="7">
    <source>
        <dbReference type="PROSITE-ProRule" id="PRU01360"/>
    </source>
</evidence>
<dbReference type="Pfam" id="PF13715">
    <property type="entry name" value="CarbopepD_reg_2"/>
    <property type="match status" value="1"/>
</dbReference>
<dbReference type="InterPro" id="IPR008969">
    <property type="entry name" value="CarboxyPept-like_regulatory"/>
</dbReference>
<comment type="caution">
    <text evidence="10">The sequence shown here is derived from an EMBL/GenBank/DDBJ whole genome shotgun (WGS) entry which is preliminary data.</text>
</comment>
<reference evidence="10" key="1">
    <citation type="submission" date="2020-08" db="EMBL/GenBank/DDBJ databases">
        <title>Pontibacter sp. SD6 16S ribosomal RNA gene Genome sequencing and assembly.</title>
        <authorList>
            <person name="Kang M."/>
        </authorList>
    </citation>
    <scope>NUCLEOTIDE SEQUENCE</scope>
    <source>
        <strain evidence="10">SD6</strain>
    </source>
</reference>
<feature type="domain" description="Outer membrane protein beta-barrel" evidence="9">
    <location>
        <begin position="367"/>
        <end position="771"/>
    </location>
</feature>
<evidence type="ECO:0000256" key="4">
    <source>
        <dbReference type="ARBA" id="ARBA00022692"/>
    </source>
</evidence>
<evidence type="ECO:0000259" key="9">
    <source>
        <dbReference type="Pfam" id="PF14905"/>
    </source>
</evidence>
<protein>
    <submittedName>
        <fullName evidence="10">TonB-dependent receptor</fullName>
    </submittedName>
</protein>
<sequence length="777" mass="86351">MYLSFHTAYAQTSKAFLSIKGTIVDSVSQKTLSYVTVIIVERSQVVRTTLSYDDGTFTLSELPNLQYQLTISYLGYKTKTLTLPSSTSPTVDLGTIILTPTATELDEVQITTLRPLIEQSFDRTIYNVDADPEANSLSTLDMLRKVPYLTIDAEDNLQLKGSNSYQILVNGKRSALFAGNPSEIFKTLPANSIKKVEVITNPSARYEASGIGGIINIVTHKKSISGYNGSINLTGDSPEGYTAGSFLSATAGKFSFSGRYNYRHSESPPNSSSFYRNDFINNSKLKQTSIRTSKSSSQNLGSEISYQLSPQDIITANYSQYSSNNTSNFTQLAKQTNAIGALTQSFQNLNYGKSESTGQDVSLDYEHSFKKSDQQLLSFSFNSTTSNSSNNSDLTIKPIVNYTGRVSVATNENNTKERIIQVDYVHPIGKQSLEVGARSMFEKSTSNYFFKTRDEETGYFLPDPSMSNSFSYNQDVHAAYISFNLTTGKWGLITGGRIERTKLDANFRSSGTSVSKSYLSLFPNVTLSRALKENSRINLSYSQRIDRPGLYSLDPYVDQTDPLNISFGNPDLDPATSHAFQAEYSTYYKATSFNLNATHTFTNNSIEQLTILGKDSVARNTFGNIGQNRNYGLTLNGNTTLFKRLSLNLNAGANYVSYTSTLEGEPQTNEGFTYNLRGAANVRFGKGWRISGNLSYNSPNIILQGSSSGYSWSSLSINKQFLKNEKASIAFNVRSPFIKERRNLHETINPSFYQLRESFTVIRQFSLAFSYRFGKLR</sequence>
<dbReference type="Pfam" id="PF07715">
    <property type="entry name" value="Plug"/>
    <property type="match status" value="1"/>
</dbReference>
<dbReference type="Gene3D" id="2.40.170.20">
    <property type="entry name" value="TonB-dependent receptor, beta-barrel domain"/>
    <property type="match status" value="1"/>
</dbReference>
<evidence type="ECO:0000313" key="11">
    <source>
        <dbReference type="Proteomes" id="UP000603640"/>
    </source>
</evidence>
<evidence type="ECO:0000313" key="10">
    <source>
        <dbReference type="EMBL" id="MBC5993250.1"/>
    </source>
</evidence>
<keyword evidence="10" id="KW-0675">Receptor</keyword>